<evidence type="ECO:0000313" key="1">
    <source>
        <dbReference type="EMBL" id="CAG8731059.1"/>
    </source>
</evidence>
<protein>
    <submittedName>
        <fullName evidence="1">11709_t:CDS:1</fullName>
    </submittedName>
</protein>
<gene>
    <name evidence="1" type="ORF">ACOLOM_LOCUS11642</name>
</gene>
<feature type="non-terminal residue" evidence="1">
    <location>
        <position position="1"/>
    </location>
</feature>
<keyword evidence="2" id="KW-1185">Reference proteome</keyword>
<reference evidence="1" key="1">
    <citation type="submission" date="2021-06" db="EMBL/GenBank/DDBJ databases">
        <authorList>
            <person name="Kallberg Y."/>
            <person name="Tangrot J."/>
            <person name="Rosling A."/>
        </authorList>
    </citation>
    <scope>NUCLEOTIDE SEQUENCE</scope>
    <source>
        <strain evidence="1">CL356</strain>
    </source>
</reference>
<dbReference type="EMBL" id="CAJVPT010042869">
    <property type="protein sequence ID" value="CAG8731059.1"/>
    <property type="molecule type" value="Genomic_DNA"/>
</dbReference>
<proteinExistence type="predicted"/>
<comment type="caution">
    <text evidence="1">The sequence shown here is derived from an EMBL/GenBank/DDBJ whole genome shotgun (WGS) entry which is preliminary data.</text>
</comment>
<accession>A0ACA9Q5G3</accession>
<sequence length="328" mass="38472">PENCATHASIISPLPINVNDAYIKPPPGVDRNLTVFIGILTVDEKIEIRKYLREMYARNSDALARYLGVRESPVTIRFVTGLPRGEYVKRLKKESKMYGDIVMLNITENMNNGKTLEFFDWFAKNRKDDYMMKMDDDSFVHLIHHYRDLQDCPNAYGRLFTGMGYTISRDLVMDVVKSGWVRSHTRGNEDNVVGRWICEVAKEIKYLVHYVGFTHRGWPKNLFRNFRENPFHDVGIDAKNADPRFPDESIILHRLKSVEEFKVIEDVYFYKEDLSKLRVIRNSTTAGLITKKELFQGCWVMTEKNQTWAQALNWTQAQDIYKNWFYEA</sequence>
<organism evidence="1 2">
    <name type="scientific">Acaulospora colombiana</name>
    <dbReference type="NCBI Taxonomy" id="27376"/>
    <lineage>
        <taxon>Eukaryota</taxon>
        <taxon>Fungi</taxon>
        <taxon>Fungi incertae sedis</taxon>
        <taxon>Mucoromycota</taxon>
        <taxon>Glomeromycotina</taxon>
        <taxon>Glomeromycetes</taxon>
        <taxon>Diversisporales</taxon>
        <taxon>Acaulosporaceae</taxon>
        <taxon>Acaulospora</taxon>
    </lineage>
</organism>
<feature type="non-terminal residue" evidence="1">
    <location>
        <position position="328"/>
    </location>
</feature>
<evidence type="ECO:0000313" key="2">
    <source>
        <dbReference type="Proteomes" id="UP000789525"/>
    </source>
</evidence>
<dbReference type="Proteomes" id="UP000789525">
    <property type="component" value="Unassembled WGS sequence"/>
</dbReference>
<name>A0ACA9Q5G3_9GLOM</name>